<accession>A0A1G4M8S4</accession>
<dbReference type="SUPFAM" id="SSF52799">
    <property type="entry name" value="(Phosphotyrosine protein) phosphatases II"/>
    <property type="match status" value="1"/>
</dbReference>
<dbReference type="PRINTS" id="PR01911">
    <property type="entry name" value="PFDSPHPHTASE"/>
</dbReference>
<dbReference type="PANTHER" id="PTHR31126:SF70">
    <property type="entry name" value="PROTEIN OCA4"/>
    <property type="match status" value="1"/>
</dbReference>
<protein>
    <submittedName>
        <fullName evidence="2">LAFE_0C00430g1_1</fullName>
    </submittedName>
</protein>
<dbReference type="InterPro" id="IPR020428">
    <property type="entry name" value="PFA-DSPs"/>
</dbReference>
<reference evidence="2 3" key="1">
    <citation type="submission" date="2016-03" db="EMBL/GenBank/DDBJ databases">
        <authorList>
            <person name="Devillers H."/>
        </authorList>
    </citation>
    <scope>NUCLEOTIDE SEQUENCE [LARGE SCALE GENOMIC DNA]</scope>
    <source>
        <strain evidence="2">CBS 6772</strain>
    </source>
</reference>
<name>A0A1G4M8S4_LACFM</name>
<dbReference type="GO" id="GO:0016791">
    <property type="term" value="F:phosphatase activity"/>
    <property type="evidence" value="ECO:0007669"/>
    <property type="project" value="InterPro"/>
</dbReference>
<dbReference type="Gene3D" id="3.90.190.10">
    <property type="entry name" value="Protein tyrosine phosphatase superfamily"/>
    <property type="match status" value="1"/>
</dbReference>
<keyword evidence="3" id="KW-1185">Reference proteome</keyword>
<gene>
    <name evidence="2" type="ORF">LAFE_0C00430G</name>
</gene>
<evidence type="ECO:0000313" key="2">
    <source>
        <dbReference type="EMBL" id="SCW00269.1"/>
    </source>
</evidence>
<evidence type="ECO:0000313" key="3">
    <source>
        <dbReference type="Proteomes" id="UP000190831"/>
    </source>
</evidence>
<dbReference type="InterPro" id="IPR004861">
    <property type="entry name" value="Siw14-like"/>
</dbReference>
<dbReference type="EMBL" id="LT598485">
    <property type="protein sequence ID" value="SCW00269.1"/>
    <property type="molecule type" value="Genomic_DNA"/>
</dbReference>
<dbReference type="Pfam" id="PF03162">
    <property type="entry name" value="Y_phosphatase2"/>
    <property type="match status" value="1"/>
</dbReference>
<evidence type="ECO:0000256" key="1">
    <source>
        <dbReference type="ARBA" id="ARBA00022801"/>
    </source>
</evidence>
<dbReference type="OrthoDB" id="6375174at2759"/>
<dbReference type="Proteomes" id="UP000190831">
    <property type="component" value="Chromosome C"/>
</dbReference>
<organism evidence="2 3">
    <name type="scientific">Lachancea fermentati</name>
    <name type="common">Zygosaccharomyces fermentati</name>
    <dbReference type="NCBI Taxonomy" id="4955"/>
    <lineage>
        <taxon>Eukaryota</taxon>
        <taxon>Fungi</taxon>
        <taxon>Dikarya</taxon>
        <taxon>Ascomycota</taxon>
        <taxon>Saccharomycotina</taxon>
        <taxon>Saccharomycetes</taxon>
        <taxon>Saccharomycetales</taxon>
        <taxon>Saccharomycetaceae</taxon>
        <taxon>Lachancea</taxon>
    </lineage>
</organism>
<keyword evidence="1" id="KW-0378">Hydrolase</keyword>
<dbReference type="CDD" id="cd17662">
    <property type="entry name" value="PFA-DSP_Oca4"/>
    <property type="match status" value="1"/>
</dbReference>
<dbReference type="PANTHER" id="PTHR31126">
    <property type="entry name" value="TYROSINE-PROTEIN PHOSPHATASE"/>
    <property type="match status" value="1"/>
</dbReference>
<dbReference type="STRING" id="4955.A0A1G4M8S4"/>
<proteinExistence type="predicted"/>
<sequence length="335" mass="39007">MLVPPANFGLAEEGIYRCSKIETLNLSFLETLGLKTVIFVGGQEPSKFFKEFFERCCIEWYVVKTAEVTSTLDPLNPAGSKRDDEITSNKSTQNFAKVSYELNDNDDLMLIKSTCLIKAFKLLLDTQNHNTLLVDKTSIVVGILRKIQKWNISSIVNEYRLFTGKNSNYFAETFLEIINVRIIQQHDDSSTNNIDDADIERYMNKENGTYRAPHWEVVRETDLLLPPSLPWHLFKVLKEMEGENDNVTSERNPSKVPNMSRTHSNLGIFGNRYRLAFNKQERADYEYYKSLNTNTLVLTIPKETLLPAWFVFQRDLWEKENVKEEHNFYKEKIFI</sequence>
<dbReference type="InterPro" id="IPR029021">
    <property type="entry name" value="Prot-tyrosine_phosphatase-like"/>
</dbReference>
<dbReference type="AlphaFoldDB" id="A0A1G4M8S4"/>
<dbReference type="OMA" id="FQRDLWE"/>